<dbReference type="EMBL" id="BMAO01000617">
    <property type="protein sequence ID" value="GFQ68015.1"/>
    <property type="molecule type" value="Genomic_DNA"/>
</dbReference>
<dbReference type="Proteomes" id="UP000887116">
    <property type="component" value="Unassembled WGS sequence"/>
</dbReference>
<sequence>MPSSRFAIPILSPSLGRLVVDLGSVKQNDSASARDPLPENFFLLARRTSPGALRSSSVKGGRASVDLGRMQQRDSAVVRTRRTPNLRLTTEFAVLVA</sequence>
<reference evidence="1" key="1">
    <citation type="submission" date="2020-07" db="EMBL/GenBank/DDBJ databases">
        <title>Multicomponent nature underlies the extraordinary mechanical properties of spider dragline silk.</title>
        <authorList>
            <person name="Kono N."/>
            <person name="Nakamura H."/>
            <person name="Mori M."/>
            <person name="Yoshida Y."/>
            <person name="Ohtoshi R."/>
            <person name="Malay A.D."/>
            <person name="Moran D.A.P."/>
            <person name="Tomita M."/>
            <person name="Numata K."/>
            <person name="Arakawa K."/>
        </authorList>
    </citation>
    <scope>NUCLEOTIDE SEQUENCE</scope>
</reference>
<name>A0A8X6K7W2_TRICU</name>
<dbReference type="AlphaFoldDB" id="A0A8X6K7W2"/>
<comment type="caution">
    <text evidence="1">The sequence shown here is derived from an EMBL/GenBank/DDBJ whole genome shotgun (WGS) entry which is preliminary data.</text>
</comment>
<organism evidence="1 2">
    <name type="scientific">Trichonephila clavata</name>
    <name type="common">Joro spider</name>
    <name type="synonym">Nephila clavata</name>
    <dbReference type="NCBI Taxonomy" id="2740835"/>
    <lineage>
        <taxon>Eukaryota</taxon>
        <taxon>Metazoa</taxon>
        <taxon>Ecdysozoa</taxon>
        <taxon>Arthropoda</taxon>
        <taxon>Chelicerata</taxon>
        <taxon>Arachnida</taxon>
        <taxon>Araneae</taxon>
        <taxon>Araneomorphae</taxon>
        <taxon>Entelegynae</taxon>
        <taxon>Araneoidea</taxon>
        <taxon>Nephilidae</taxon>
        <taxon>Trichonephila</taxon>
    </lineage>
</organism>
<proteinExistence type="predicted"/>
<protein>
    <submittedName>
        <fullName evidence="1">Uncharacterized protein</fullName>
    </submittedName>
</protein>
<evidence type="ECO:0000313" key="2">
    <source>
        <dbReference type="Proteomes" id="UP000887116"/>
    </source>
</evidence>
<accession>A0A8X6K7W2</accession>
<keyword evidence="2" id="KW-1185">Reference proteome</keyword>
<evidence type="ECO:0000313" key="1">
    <source>
        <dbReference type="EMBL" id="GFQ68015.1"/>
    </source>
</evidence>
<gene>
    <name evidence="1" type="ORF">TNCT_23501</name>
</gene>